<sequence length="135" mass="15276">MAHFQQLSFFKRFQKSNRRALFFFLILFQTAFPVWAAPPSEPEPPPSEAERIERALDEALNTLADGMQALVGLAEKSKEKWEQCQSGESKEEWCVKMKDALARLERLDEKGSPAPPESESSPPPDPEPTSEEETP</sequence>
<feature type="chain" id="PRO_5030984381" description="Secreted protein" evidence="2">
    <location>
        <begin position="37"/>
        <end position="135"/>
    </location>
</feature>
<keyword evidence="2" id="KW-0732">Signal</keyword>
<comment type="caution">
    <text evidence="3">The sequence shown here is derived from an EMBL/GenBank/DDBJ whole genome shotgun (WGS) entry which is preliminary data.</text>
</comment>
<evidence type="ECO:0000256" key="1">
    <source>
        <dbReference type="SAM" id="MobiDB-lite"/>
    </source>
</evidence>
<feature type="signal peptide" evidence="2">
    <location>
        <begin position="1"/>
        <end position="36"/>
    </location>
</feature>
<protein>
    <recommendedName>
        <fullName evidence="5">Secreted protein</fullName>
    </recommendedName>
</protein>
<accession>A0A7X6DP17</accession>
<gene>
    <name evidence="3" type="ORF">MNODULE_08375</name>
</gene>
<reference evidence="3 4" key="1">
    <citation type="journal article" date="2020" name="Nature">
        <title>Bacterial chemolithoautotrophy via manganese oxidation.</title>
        <authorList>
            <person name="Yu H."/>
            <person name="Leadbetter J.R."/>
        </authorList>
    </citation>
    <scope>NUCLEOTIDE SEQUENCE [LARGE SCALE GENOMIC DNA]</scope>
    <source>
        <strain evidence="3 4">Mn-1</strain>
    </source>
</reference>
<feature type="region of interest" description="Disordered" evidence="1">
    <location>
        <begin position="105"/>
        <end position="135"/>
    </location>
</feature>
<name>A0A7X6DP17_9BACT</name>
<evidence type="ECO:0000313" key="4">
    <source>
        <dbReference type="Proteomes" id="UP000534783"/>
    </source>
</evidence>
<evidence type="ECO:0000313" key="3">
    <source>
        <dbReference type="EMBL" id="NKE70752.1"/>
    </source>
</evidence>
<dbReference type="RefSeq" id="WP_168058987.1">
    <property type="nucleotide sequence ID" value="NZ_VTOW01000001.1"/>
</dbReference>
<dbReference type="AlphaFoldDB" id="A0A7X6DP17"/>
<evidence type="ECO:0000256" key="2">
    <source>
        <dbReference type="SAM" id="SignalP"/>
    </source>
</evidence>
<proteinExistence type="predicted"/>
<organism evidence="3 4">
    <name type="scientific">Candidatus Manganitrophus noduliformans</name>
    <dbReference type="NCBI Taxonomy" id="2606439"/>
    <lineage>
        <taxon>Bacteria</taxon>
        <taxon>Pseudomonadati</taxon>
        <taxon>Nitrospirota</taxon>
        <taxon>Nitrospiria</taxon>
        <taxon>Candidatus Troglogloeales</taxon>
        <taxon>Candidatus Manganitrophaceae</taxon>
        <taxon>Candidatus Manganitrophus</taxon>
    </lineage>
</organism>
<feature type="compositionally biased region" description="Pro residues" evidence="1">
    <location>
        <begin position="113"/>
        <end position="127"/>
    </location>
</feature>
<dbReference type="EMBL" id="VTOW01000001">
    <property type="protein sequence ID" value="NKE70752.1"/>
    <property type="molecule type" value="Genomic_DNA"/>
</dbReference>
<keyword evidence="4" id="KW-1185">Reference proteome</keyword>
<dbReference type="Proteomes" id="UP000534783">
    <property type="component" value="Unassembled WGS sequence"/>
</dbReference>
<evidence type="ECO:0008006" key="5">
    <source>
        <dbReference type="Google" id="ProtNLM"/>
    </source>
</evidence>